<gene>
    <name evidence="2" type="ORF">LCGC14_1888370</name>
</gene>
<reference evidence="2" key="1">
    <citation type="journal article" date="2015" name="Nature">
        <title>Complex archaea that bridge the gap between prokaryotes and eukaryotes.</title>
        <authorList>
            <person name="Spang A."/>
            <person name="Saw J.H."/>
            <person name="Jorgensen S.L."/>
            <person name="Zaremba-Niedzwiedzka K."/>
            <person name="Martijn J."/>
            <person name="Lind A.E."/>
            <person name="van Eijk R."/>
            <person name="Schleper C."/>
            <person name="Guy L."/>
            <person name="Ettema T.J."/>
        </authorList>
    </citation>
    <scope>NUCLEOTIDE SEQUENCE</scope>
</reference>
<name>A0A0F9IE39_9ZZZZ</name>
<accession>A0A0F9IE39</accession>
<evidence type="ECO:0000313" key="2">
    <source>
        <dbReference type="EMBL" id="KKL92070.1"/>
    </source>
</evidence>
<dbReference type="SUPFAM" id="SSF53335">
    <property type="entry name" value="S-adenosyl-L-methionine-dependent methyltransferases"/>
    <property type="match status" value="1"/>
</dbReference>
<protein>
    <recommendedName>
        <fullName evidence="1">Methyltransferase type 11 domain-containing protein</fullName>
    </recommendedName>
</protein>
<comment type="caution">
    <text evidence="2">The sequence shown here is derived from an EMBL/GenBank/DDBJ whole genome shotgun (WGS) entry which is preliminary data.</text>
</comment>
<dbReference type="AlphaFoldDB" id="A0A0F9IE39"/>
<sequence>MMKIIKLIAITPIILIEIVFALAEIITASITGIFGVIRTWFFKDYDYRRWLKRDLEDCDVILELGCGSNSPLIQIGVSHRTDAVDIWQPYIDMHNRSGTYRHCNLGNLLNLNTDDKYDAVVICDVLEHLKKEDVDATMLFAKLEAIATKKIILFTPNGYVDNDEVDGDPFQKHLSAWEPEDFTSRGYKVVGATGLRWLFGKASRPKYHPYSVCSIIGMLSEPLVYHRPKLAWHSYAVKELS</sequence>
<dbReference type="Gene3D" id="3.40.50.150">
    <property type="entry name" value="Vaccinia Virus protein VP39"/>
    <property type="match status" value="1"/>
</dbReference>
<feature type="domain" description="Methyltransferase type 11" evidence="1">
    <location>
        <begin position="62"/>
        <end position="135"/>
    </location>
</feature>
<dbReference type="InterPro" id="IPR013216">
    <property type="entry name" value="Methyltransf_11"/>
</dbReference>
<proteinExistence type="predicted"/>
<dbReference type="InterPro" id="IPR029063">
    <property type="entry name" value="SAM-dependent_MTases_sf"/>
</dbReference>
<organism evidence="2">
    <name type="scientific">marine sediment metagenome</name>
    <dbReference type="NCBI Taxonomy" id="412755"/>
    <lineage>
        <taxon>unclassified sequences</taxon>
        <taxon>metagenomes</taxon>
        <taxon>ecological metagenomes</taxon>
    </lineage>
</organism>
<dbReference type="Pfam" id="PF08241">
    <property type="entry name" value="Methyltransf_11"/>
    <property type="match status" value="1"/>
</dbReference>
<dbReference type="EMBL" id="LAZR01019565">
    <property type="protein sequence ID" value="KKL92070.1"/>
    <property type="molecule type" value="Genomic_DNA"/>
</dbReference>
<dbReference type="GO" id="GO:0008757">
    <property type="term" value="F:S-adenosylmethionine-dependent methyltransferase activity"/>
    <property type="evidence" value="ECO:0007669"/>
    <property type="project" value="InterPro"/>
</dbReference>
<evidence type="ECO:0000259" key="1">
    <source>
        <dbReference type="Pfam" id="PF08241"/>
    </source>
</evidence>